<sequence>MKSYVDLHRTFAADIEAEVAATLARLGPAAPSVHGAVGELLRHQQMKYPLSVLPLVVHGAETGSPAPALPLSAVHVLWWASACYLDDLADGDATRTPSGLGVHEALLAAIVAGHVLPLKALESPHVPTRVRGALAEEILDCAIIAGEGQLDDIRADMETMSRDPVVAAYRGKSGAPFGMITAMAGRLAGADDERTDLWREFGYVFGILWQLFNDQEDITSGRNEDLLNGTVTYLLMCAVREASPEVRKRILELHIAARTSAASGAALADLLLAPSVLARYESDIAEFRDDAYRILDKLGGDEAHLSMLRRLVDQASGLYLRSPLAP</sequence>
<keyword evidence="1" id="KW-0808">Transferase</keyword>
<protein>
    <submittedName>
        <fullName evidence="2">Polyprenyl synthetase family protein</fullName>
    </submittedName>
</protein>
<dbReference type="Pfam" id="PF00348">
    <property type="entry name" value="polyprenyl_synt"/>
    <property type="match status" value="1"/>
</dbReference>
<accession>A0ABT0ZDA3</accession>
<dbReference type="InterPro" id="IPR000092">
    <property type="entry name" value="Polyprenyl_synt"/>
</dbReference>
<organism evidence="2 3">
    <name type="scientific">Streptomyces macrolidinus</name>
    <dbReference type="NCBI Taxonomy" id="2952607"/>
    <lineage>
        <taxon>Bacteria</taxon>
        <taxon>Bacillati</taxon>
        <taxon>Actinomycetota</taxon>
        <taxon>Actinomycetes</taxon>
        <taxon>Kitasatosporales</taxon>
        <taxon>Streptomycetaceae</taxon>
        <taxon>Streptomyces</taxon>
    </lineage>
</organism>
<dbReference type="Gene3D" id="1.10.600.10">
    <property type="entry name" value="Farnesyl Diphosphate Synthase"/>
    <property type="match status" value="1"/>
</dbReference>
<reference evidence="2 3" key="1">
    <citation type="submission" date="2022-05" db="EMBL/GenBank/DDBJ databases">
        <title>Streptomyces sp. nov. RY43-2 isolated from soil of a peat swamp forest.</title>
        <authorList>
            <person name="Kanchanasin P."/>
            <person name="Tanasupawat S."/>
            <person name="Phongsopitanun W."/>
        </authorList>
    </citation>
    <scope>NUCLEOTIDE SEQUENCE [LARGE SCALE GENOMIC DNA]</scope>
    <source>
        <strain evidence="2 3">RY43-2</strain>
    </source>
</reference>
<dbReference type="InterPro" id="IPR008949">
    <property type="entry name" value="Isoprenoid_synthase_dom_sf"/>
</dbReference>
<name>A0ABT0ZDA3_9ACTN</name>
<gene>
    <name evidence="2" type="ORF">NGF19_12295</name>
</gene>
<comment type="similarity">
    <text evidence="1">Belongs to the FPP/GGPP synthase family.</text>
</comment>
<evidence type="ECO:0000313" key="2">
    <source>
        <dbReference type="EMBL" id="MCN9241561.1"/>
    </source>
</evidence>
<dbReference type="RefSeq" id="WP_252424853.1">
    <property type="nucleotide sequence ID" value="NZ_JAMWMR010000008.1"/>
</dbReference>
<proteinExistence type="inferred from homology"/>
<evidence type="ECO:0000256" key="1">
    <source>
        <dbReference type="RuleBase" id="RU004466"/>
    </source>
</evidence>
<dbReference type="Proteomes" id="UP001523219">
    <property type="component" value="Unassembled WGS sequence"/>
</dbReference>
<dbReference type="SUPFAM" id="SSF48576">
    <property type="entry name" value="Terpenoid synthases"/>
    <property type="match status" value="1"/>
</dbReference>
<comment type="caution">
    <text evidence="2">The sequence shown here is derived from an EMBL/GenBank/DDBJ whole genome shotgun (WGS) entry which is preliminary data.</text>
</comment>
<keyword evidence="3" id="KW-1185">Reference proteome</keyword>
<dbReference type="EMBL" id="JAMWMR010000008">
    <property type="protein sequence ID" value="MCN9241561.1"/>
    <property type="molecule type" value="Genomic_DNA"/>
</dbReference>
<evidence type="ECO:0000313" key="3">
    <source>
        <dbReference type="Proteomes" id="UP001523219"/>
    </source>
</evidence>